<evidence type="ECO:0000256" key="1">
    <source>
        <dbReference type="ARBA" id="ARBA00009998"/>
    </source>
</evidence>
<evidence type="ECO:0000256" key="7">
    <source>
        <dbReference type="SAM" id="MobiDB-lite"/>
    </source>
</evidence>
<dbReference type="NCBIfam" id="NF002139">
    <property type="entry name" value="PRK00977.1-3"/>
    <property type="match status" value="1"/>
</dbReference>
<dbReference type="InterPro" id="IPR037004">
    <property type="entry name" value="Exonuc_VII_ssu_sf"/>
</dbReference>
<dbReference type="GO" id="GO:0006308">
    <property type="term" value="P:DNA catabolic process"/>
    <property type="evidence" value="ECO:0007669"/>
    <property type="project" value="UniProtKB-UniRule"/>
</dbReference>
<comment type="function">
    <text evidence="6">Bidirectionally degrades single-stranded DNA into large acid-insoluble oligonucleotides, which are then degraded further into small acid-soluble oligonucleotides.</text>
</comment>
<comment type="subunit">
    <text evidence="6">Heterooligomer composed of large and small subunits.</text>
</comment>
<dbReference type="InterPro" id="IPR003761">
    <property type="entry name" value="Exonuc_VII_S"/>
</dbReference>
<accession>A0A917B7B1</accession>
<keyword evidence="5 6" id="KW-0269">Exonuclease</keyword>
<evidence type="ECO:0000256" key="3">
    <source>
        <dbReference type="ARBA" id="ARBA00022722"/>
    </source>
</evidence>
<dbReference type="HAMAP" id="MF_00337">
    <property type="entry name" value="Exonuc_7_S"/>
    <property type="match status" value="1"/>
</dbReference>
<dbReference type="Pfam" id="PF02609">
    <property type="entry name" value="Exonuc_VII_S"/>
    <property type="match status" value="1"/>
</dbReference>
<dbReference type="PANTHER" id="PTHR34137:SF1">
    <property type="entry name" value="EXODEOXYRIBONUCLEASE 7 SMALL SUBUNIT"/>
    <property type="match status" value="1"/>
</dbReference>
<keyword evidence="3 6" id="KW-0540">Nuclease</keyword>
<dbReference type="GO" id="GO:0005829">
    <property type="term" value="C:cytosol"/>
    <property type="evidence" value="ECO:0007669"/>
    <property type="project" value="TreeGrafter"/>
</dbReference>
<dbReference type="NCBIfam" id="TIGR01280">
    <property type="entry name" value="xseB"/>
    <property type="match status" value="1"/>
</dbReference>
<comment type="caution">
    <text evidence="8">The sequence shown here is derived from an EMBL/GenBank/DDBJ whole genome shotgun (WGS) entry which is preliminary data.</text>
</comment>
<evidence type="ECO:0000256" key="5">
    <source>
        <dbReference type="ARBA" id="ARBA00022839"/>
    </source>
</evidence>
<dbReference type="GO" id="GO:0009318">
    <property type="term" value="C:exodeoxyribonuclease VII complex"/>
    <property type="evidence" value="ECO:0007669"/>
    <property type="project" value="UniProtKB-UniRule"/>
</dbReference>
<protein>
    <recommendedName>
        <fullName evidence="6">Exodeoxyribonuclease 7 small subunit</fullName>
        <ecNumber evidence="6">3.1.11.6</ecNumber>
    </recommendedName>
    <alternativeName>
        <fullName evidence="6">Exodeoxyribonuclease VII small subunit</fullName>
        <shortName evidence="6">Exonuclease VII small subunit</shortName>
    </alternativeName>
</protein>
<keyword evidence="4 6" id="KW-0378">Hydrolase</keyword>
<dbReference type="Gene3D" id="1.10.287.1040">
    <property type="entry name" value="Exonuclease VII, small subunit"/>
    <property type="match status" value="1"/>
</dbReference>
<dbReference type="GO" id="GO:0008855">
    <property type="term" value="F:exodeoxyribonuclease VII activity"/>
    <property type="evidence" value="ECO:0007669"/>
    <property type="project" value="UniProtKB-UniRule"/>
</dbReference>
<comment type="catalytic activity">
    <reaction evidence="6">
        <text>Exonucleolytic cleavage in either 5'- to 3'- or 3'- to 5'-direction to yield nucleoside 5'-phosphates.</text>
        <dbReference type="EC" id="3.1.11.6"/>
    </reaction>
</comment>
<sequence>MPTSPTNTDARAGQPGDVSALSYEEARDELVRVVAELERGAATLEQSLGLWERGEALAARCEEWLIGAKSRLDAARAAGHSADGSASSPSSSSSSSSRAAVTE</sequence>
<reference evidence="8 9" key="1">
    <citation type="journal article" date="2014" name="Int. J. Syst. Evol. Microbiol.">
        <title>Complete genome sequence of Corynebacterium casei LMG S-19264T (=DSM 44701T), isolated from a smear-ripened cheese.</title>
        <authorList>
            <consortium name="US DOE Joint Genome Institute (JGI-PGF)"/>
            <person name="Walter F."/>
            <person name="Albersmeier A."/>
            <person name="Kalinowski J."/>
            <person name="Ruckert C."/>
        </authorList>
    </citation>
    <scope>NUCLEOTIDE SEQUENCE [LARGE SCALE GENOMIC DNA]</scope>
    <source>
        <strain evidence="8 9">CGMCC 1.12976</strain>
    </source>
</reference>
<evidence type="ECO:0000313" key="9">
    <source>
        <dbReference type="Proteomes" id="UP000598775"/>
    </source>
</evidence>
<organism evidence="8 9">
    <name type="scientific">Subtercola lobariae</name>
    <dbReference type="NCBI Taxonomy" id="1588641"/>
    <lineage>
        <taxon>Bacteria</taxon>
        <taxon>Bacillati</taxon>
        <taxon>Actinomycetota</taxon>
        <taxon>Actinomycetes</taxon>
        <taxon>Micrococcales</taxon>
        <taxon>Microbacteriaceae</taxon>
        <taxon>Subtercola</taxon>
    </lineage>
</organism>
<feature type="region of interest" description="Disordered" evidence="7">
    <location>
        <begin position="75"/>
        <end position="103"/>
    </location>
</feature>
<keyword evidence="9" id="KW-1185">Reference proteome</keyword>
<name>A0A917B7B1_9MICO</name>
<comment type="similarity">
    <text evidence="1 6">Belongs to the XseB family.</text>
</comment>
<proteinExistence type="inferred from homology"/>
<evidence type="ECO:0000256" key="2">
    <source>
        <dbReference type="ARBA" id="ARBA00022490"/>
    </source>
</evidence>
<evidence type="ECO:0000256" key="6">
    <source>
        <dbReference type="HAMAP-Rule" id="MF_00337"/>
    </source>
</evidence>
<dbReference type="Proteomes" id="UP000598775">
    <property type="component" value="Unassembled WGS sequence"/>
</dbReference>
<dbReference type="EC" id="3.1.11.6" evidence="6"/>
<dbReference type="RefSeq" id="WP_188677765.1">
    <property type="nucleotide sequence ID" value="NZ_BMGP01000003.1"/>
</dbReference>
<dbReference type="SUPFAM" id="SSF116842">
    <property type="entry name" value="XseB-like"/>
    <property type="match status" value="1"/>
</dbReference>
<dbReference type="AlphaFoldDB" id="A0A917B7B1"/>
<keyword evidence="2 6" id="KW-0963">Cytoplasm</keyword>
<evidence type="ECO:0000313" key="8">
    <source>
        <dbReference type="EMBL" id="GGF27218.1"/>
    </source>
</evidence>
<gene>
    <name evidence="6" type="primary">xseB</name>
    <name evidence="8" type="ORF">GCM10011399_20650</name>
</gene>
<evidence type="ECO:0000256" key="4">
    <source>
        <dbReference type="ARBA" id="ARBA00022801"/>
    </source>
</evidence>
<dbReference type="EMBL" id="BMGP01000003">
    <property type="protein sequence ID" value="GGF27218.1"/>
    <property type="molecule type" value="Genomic_DNA"/>
</dbReference>
<feature type="region of interest" description="Disordered" evidence="7">
    <location>
        <begin position="1"/>
        <end position="21"/>
    </location>
</feature>
<dbReference type="PANTHER" id="PTHR34137">
    <property type="entry name" value="EXODEOXYRIBONUCLEASE 7 SMALL SUBUNIT"/>
    <property type="match status" value="1"/>
</dbReference>
<comment type="subcellular location">
    <subcellularLocation>
        <location evidence="6">Cytoplasm</location>
    </subcellularLocation>
</comment>